<dbReference type="EMBL" id="PIUK01000307">
    <property type="protein sequence ID" value="MBY6278004.1"/>
    <property type="molecule type" value="Genomic_DNA"/>
</dbReference>
<dbReference type="InterPro" id="IPR052906">
    <property type="entry name" value="Type_IV_Methyl-Rstrct_Enzyme"/>
</dbReference>
<dbReference type="GO" id="GO:0003677">
    <property type="term" value="F:DNA binding"/>
    <property type="evidence" value="ECO:0007669"/>
    <property type="project" value="InterPro"/>
</dbReference>
<dbReference type="PANTHER" id="PTHR30015:SF6">
    <property type="entry name" value="SLL1429 PROTEIN"/>
    <property type="match status" value="1"/>
</dbReference>
<dbReference type="InterPro" id="IPR011856">
    <property type="entry name" value="tRNA_endonuc-like_dom_sf"/>
</dbReference>
<name>A0A953IEQ3_SYMTR</name>
<dbReference type="PANTHER" id="PTHR30015">
    <property type="entry name" value="MRR RESTRICTION SYSTEM PROTEIN"/>
    <property type="match status" value="1"/>
</dbReference>
<evidence type="ECO:0000259" key="1">
    <source>
        <dbReference type="Pfam" id="PF04471"/>
    </source>
</evidence>
<dbReference type="Pfam" id="PF04471">
    <property type="entry name" value="Mrr_cat"/>
    <property type="match status" value="1"/>
</dbReference>
<feature type="domain" description="Restriction endonuclease type IV Mrr" evidence="1">
    <location>
        <begin position="80"/>
        <end position="190"/>
    </location>
</feature>
<dbReference type="InterPro" id="IPR007560">
    <property type="entry name" value="Restrct_endonuc_IV_Mrr"/>
</dbReference>
<accession>A0A953IEQ3</accession>
<sequence>MVCLEWNRLKLVACREGKRVWAWLEPVGRVLWELRWALLLYFGGLLVCYKVIDSIRYWIGEWRREKAEARFRGADLAAVDQMSGQEFLQYLAYLFRSAGFTVQFTPPVGNYGVDLVLTHPTTEQRIAVRAHRADDPVDPIPVMTVESSRLLYGCERAMVVTSGEFTEEAREQGEAANVILVDRTRLQEMMVLTSAPQTALFGFSGHQGLTL</sequence>
<dbReference type="Gene3D" id="3.40.1350.10">
    <property type="match status" value="1"/>
</dbReference>
<reference evidence="2" key="1">
    <citation type="submission" date="2017-11" db="EMBL/GenBank/DDBJ databases">
        <title>Three new genomes from thermophilic consortium.</title>
        <authorList>
            <person name="Quaggio R."/>
            <person name="Amgarten D."/>
            <person name="Setubal J.C."/>
        </authorList>
    </citation>
    <scope>NUCLEOTIDE SEQUENCE</scope>
    <source>
        <strain evidence="2">ZCTH01-B2</strain>
    </source>
</reference>
<evidence type="ECO:0000313" key="3">
    <source>
        <dbReference type="Proteomes" id="UP000732377"/>
    </source>
</evidence>
<protein>
    <recommendedName>
        <fullName evidence="1">Restriction endonuclease type IV Mrr domain-containing protein</fullName>
    </recommendedName>
</protein>
<dbReference type="SUPFAM" id="SSF52980">
    <property type="entry name" value="Restriction endonuclease-like"/>
    <property type="match status" value="1"/>
</dbReference>
<gene>
    <name evidence="2" type="ORF">CWE10_17850</name>
</gene>
<proteinExistence type="predicted"/>
<dbReference type="GO" id="GO:0015666">
    <property type="term" value="F:restriction endodeoxyribonuclease activity"/>
    <property type="evidence" value="ECO:0007669"/>
    <property type="project" value="TreeGrafter"/>
</dbReference>
<dbReference type="GO" id="GO:0009307">
    <property type="term" value="P:DNA restriction-modification system"/>
    <property type="evidence" value="ECO:0007669"/>
    <property type="project" value="InterPro"/>
</dbReference>
<dbReference type="Proteomes" id="UP000732377">
    <property type="component" value="Unassembled WGS sequence"/>
</dbReference>
<dbReference type="InterPro" id="IPR011335">
    <property type="entry name" value="Restrct_endonuc-II-like"/>
</dbReference>
<comment type="caution">
    <text evidence="2">The sequence shown here is derived from an EMBL/GenBank/DDBJ whole genome shotgun (WGS) entry which is preliminary data.</text>
</comment>
<organism evidence="2 3">
    <name type="scientific">Symbiobacterium thermophilum</name>
    <dbReference type="NCBI Taxonomy" id="2734"/>
    <lineage>
        <taxon>Bacteria</taxon>
        <taxon>Bacillati</taxon>
        <taxon>Bacillota</taxon>
        <taxon>Clostridia</taxon>
        <taxon>Eubacteriales</taxon>
        <taxon>Symbiobacteriaceae</taxon>
        <taxon>Symbiobacterium</taxon>
    </lineage>
</organism>
<evidence type="ECO:0000313" key="2">
    <source>
        <dbReference type="EMBL" id="MBY6278004.1"/>
    </source>
</evidence>
<dbReference type="AlphaFoldDB" id="A0A953IEQ3"/>